<keyword evidence="3" id="KW-1185">Reference proteome</keyword>
<proteinExistence type="predicted"/>
<feature type="domain" description="NADP-dependent oxidoreductase" evidence="1">
    <location>
        <begin position="240"/>
        <end position="430"/>
    </location>
</feature>
<gene>
    <name evidence="2" type="ORF">ACFQBT_13500</name>
</gene>
<dbReference type="PANTHER" id="PTHR42866:SF1">
    <property type="entry name" value="SPORE COAT POLYSACCHARIDE BIOSYNTHESIS PROTEIN SPSF"/>
    <property type="match status" value="1"/>
</dbReference>
<dbReference type="Pfam" id="PF00248">
    <property type="entry name" value="Aldo_ket_red"/>
    <property type="match status" value="1"/>
</dbReference>
<dbReference type="Gene3D" id="3.90.550.10">
    <property type="entry name" value="Spore Coat Polysaccharide Biosynthesis Protein SpsA, Chain A"/>
    <property type="match status" value="1"/>
</dbReference>
<dbReference type="InterPro" id="IPR036812">
    <property type="entry name" value="NAD(P)_OxRdtase_dom_sf"/>
</dbReference>
<evidence type="ECO:0000259" key="1">
    <source>
        <dbReference type="Pfam" id="PF00248"/>
    </source>
</evidence>
<evidence type="ECO:0000313" key="2">
    <source>
        <dbReference type="EMBL" id="MFC6714770.1"/>
    </source>
</evidence>
<dbReference type="InterPro" id="IPR029044">
    <property type="entry name" value="Nucleotide-diphossugar_trans"/>
</dbReference>
<dbReference type="Proteomes" id="UP001596356">
    <property type="component" value="Unassembled WGS sequence"/>
</dbReference>
<protein>
    <submittedName>
        <fullName evidence="2">Aldo/keto reductase</fullName>
    </submittedName>
</protein>
<dbReference type="PANTHER" id="PTHR42866">
    <property type="entry name" value="3-DEOXY-MANNO-OCTULOSONATE CYTIDYLYLTRANSFERASE"/>
    <property type="match status" value="1"/>
</dbReference>
<reference evidence="3" key="1">
    <citation type="journal article" date="2019" name="Int. J. Syst. Evol. Microbiol.">
        <title>The Global Catalogue of Microorganisms (GCM) 10K type strain sequencing project: providing services to taxonomists for standard genome sequencing and annotation.</title>
        <authorList>
            <consortium name="The Broad Institute Genomics Platform"/>
            <consortium name="The Broad Institute Genome Sequencing Center for Infectious Disease"/>
            <person name="Wu L."/>
            <person name="Ma J."/>
        </authorList>
    </citation>
    <scope>NUCLEOTIDE SEQUENCE [LARGE SCALE GENOMIC DNA]</scope>
    <source>
        <strain evidence="3">NBRC 106593</strain>
    </source>
</reference>
<dbReference type="Pfam" id="PF02348">
    <property type="entry name" value="CTP_transf_3"/>
    <property type="match status" value="1"/>
</dbReference>
<comment type="caution">
    <text evidence="2">The sequence shown here is derived from an EMBL/GenBank/DDBJ whole genome shotgun (WGS) entry which is preliminary data.</text>
</comment>
<dbReference type="RefSeq" id="WP_377823409.1">
    <property type="nucleotide sequence ID" value="NZ_JBHSWJ010000002.1"/>
</dbReference>
<dbReference type="Gene3D" id="3.20.20.100">
    <property type="entry name" value="NADP-dependent oxidoreductase domain"/>
    <property type="match status" value="1"/>
</dbReference>
<dbReference type="EMBL" id="JBHSWJ010000002">
    <property type="protein sequence ID" value="MFC6714770.1"/>
    <property type="molecule type" value="Genomic_DNA"/>
</dbReference>
<organism evidence="2 3">
    <name type="scientific">Branchiibius cervicis</name>
    <dbReference type="NCBI Taxonomy" id="908252"/>
    <lineage>
        <taxon>Bacteria</taxon>
        <taxon>Bacillati</taxon>
        <taxon>Actinomycetota</taxon>
        <taxon>Actinomycetes</taxon>
        <taxon>Micrococcales</taxon>
        <taxon>Dermacoccaceae</taxon>
        <taxon>Branchiibius</taxon>
    </lineage>
</organism>
<name>A0ABW2AV74_9MICO</name>
<evidence type="ECO:0000313" key="3">
    <source>
        <dbReference type="Proteomes" id="UP001596356"/>
    </source>
</evidence>
<sequence length="450" mass="47548">MPTRVLLQSRLSSSRLPGKALLTVAGQPVVALAARRAGNTGLDVVVATSDQPEDDAIADALGEIGVAVFRGSLHDPLRRFYDATRDLADDDLVVRLTGDNVVPDGSFVQQMIDDMRAAGEQYIRVAVTDITGLGAEVFSAGLLRQAHRIATDHYDREHVTPWIRRHTADLSVNPPLTGPVKRLRCTIDTLRDFTVAARALRGVPDPVAVPWRVLLDRFIDAGGAVPAPLPGTVPNPIGQGPWVLDAARLGGGVDLAEVARVLDAAAMAGVTHVHTDSRYGDASARIGQSLAHGLSERLSVVAQVAPLTVVPPSAPAGWAAAAVEASVYNTLRLLQTKTVDALLLSWSDWISWSGGGPLGLATVQGDGRCRTIGVALDDASQVAPALADPRVGYLRIPLRWRDIQIPRSDVIVTCSDSAARGLPFVTSVSLPAASVAQVEQQAASFQEPPT</sequence>
<accession>A0ABW2AV74</accession>
<dbReference type="InterPro" id="IPR003329">
    <property type="entry name" value="Cytidylyl_trans"/>
</dbReference>
<dbReference type="InterPro" id="IPR023210">
    <property type="entry name" value="NADP_OxRdtase_dom"/>
</dbReference>
<dbReference type="SUPFAM" id="SSF53448">
    <property type="entry name" value="Nucleotide-diphospho-sugar transferases"/>
    <property type="match status" value="1"/>
</dbReference>
<dbReference type="SUPFAM" id="SSF51430">
    <property type="entry name" value="NAD(P)-linked oxidoreductase"/>
    <property type="match status" value="1"/>
</dbReference>